<accession>A0A819EHI3</accession>
<name>A0A819EHI3_9BILA</name>
<organism evidence="2 3">
    <name type="scientific">Rotaria magnacalcarata</name>
    <dbReference type="NCBI Taxonomy" id="392030"/>
    <lineage>
        <taxon>Eukaryota</taxon>
        <taxon>Metazoa</taxon>
        <taxon>Spiralia</taxon>
        <taxon>Gnathifera</taxon>
        <taxon>Rotifera</taxon>
        <taxon>Eurotatoria</taxon>
        <taxon>Bdelloidea</taxon>
        <taxon>Philodinida</taxon>
        <taxon>Philodinidae</taxon>
        <taxon>Rotaria</taxon>
    </lineage>
</organism>
<comment type="caution">
    <text evidence="2">The sequence shown here is derived from an EMBL/GenBank/DDBJ whole genome shotgun (WGS) entry which is preliminary data.</text>
</comment>
<feature type="domain" description="F-box" evidence="1">
    <location>
        <begin position="5"/>
        <end position="52"/>
    </location>
</feature>
<dbReference type="SUPFAM" id="SSF52047">
    <property type="entry name" value="RNI-like"/>
    <property type="match status" value="1"/>
</dbReference>
<sequence>MNNSTVNILDLPDEILLNIFKTLNNMDLLYSLFGINKRLDNMVCDINLTRSINLMMLPSNRAIDWRTSTIRDRIFMQLLPRIHNNVECFTVQGCFFLRVLLAGNYPNLHESPFIHTSFLHQITDLAVRISDKITNESMETLLIGIYKNIFTILTNLKYLDLNVNDTYAFGKSLLKGLPSNICCSSSIVHLRIKMNNFEDFLSLMDGRLSQLHTFIIDLDYIYDTCYAALRFNRRRFNMRYLSSSVLNIAKTLRRLKCFSLYVYHSTAEFDSHIVPVLRRMSNLEQLTLSLRIRERTSFIDGTHLHNYILNSMPHLHSFFFDIVTERVRFDQHLRPSPGDILSIFTERGYNANCYVNYDHHDLGRCHVYSLPFNMERIRPITGSFPGGRFMNIRVLHMFDIVQSFEHEFFAQISLSFPVLNHLTLSNTISKNVTPLQQILKPENASSIIEFSHLVELGCFDVHIDYVEQFLSNLNTRLPCLSKLHVKYEHLVTVTENFTRNATRINCAKLKHIDFVYNVKIMRSKNFYLYFPLLYHHKSHYS</sequence>
<dbReference type="Proteomes" id="UP000663842">
    <property type="component" value="Unassembled WGS sequence"/>
</dbReference>
<evidence type="ECO:0000259" key="1">
    <source>
        <dbReference type="PROSITE" id="PS50181"/>
    </source>
</evidence>
<dbReference type="InterPro" id="IPR001810">
    <property type="entry name" value="F-box_dom"/>
</dbReference>
<evidence type="ECO:0000313" key="2">
    <source>
        <dbReference type="EMBL" id="CAF3851082.1"/>
    </source>
</evidence>
<dbReference type="Gene3D" id="3.80.10.10">
    <property type="entry name" value="Ribonuclease Inhibitor"/>
    <property type="match status" value="1"/>
</dbReference>
<proteinExistence type="predicted"/>
<dbReference type="PROSITE" id="PS50181">
    <property type="entry name" value="FBOX"/>
    <property type="match status" value="1"/>
</dbReference>
<evidence type="ECO:0000313" key="3">
    <source>
        <dbReference type="Proteomes" id="UP000663842"/>
    </source>
</evidence>
<gene>
    <name evidence="2" type="ORF">UXM345_LOCUS7829</name>
</gene>
<dbReference type="InterPro" id="IPR032675">
    <property type="entry name" value="LRR_dom_sf"/>
</dbReference>
<dbReference type="AlphaFoldDB" id="A0A819EHI3"/>
<reference evidence="2" key="1">
    <citation type="submission" date="2021-02" db="EMBL/GenBank/DDBJ databases">
        <authorList>
            <person name="Nowell W R."/>
        </authorList>
    </citation>
    <scope>NUCLEOTIDE SEQUENCE</scope>
</reference>
<protein>
    <recommendedName>
        <fullName evidence="1">F-box domain-containing protein</fullName>
    </recommendedName>
</protein>
<dbReference type="EMBL" id="CAJOBF010000663">
    <property type="protein sequence ID" value="CAF3851082.1"/>
    <property type="molecule type" value="Genomic_DNA"/>
</dbReference>